<dbReference type="AlphaFoldDB" id="A0A285CIA6"/>
<feature type="domain" description="NlpC/P60" evidence="8">
    <location>
        <begin position="28"/>
        <end position="150"/>
    </location>
</feature>
<evidence type="ECO:0000256" key="2">
    <source>
        <dbReference type="ARBA" id="ARBA00022670"/>
    </source>
</evidence>
<accession>A0A285CIA6</accession>
<keyword evidence="10" id="KW-1185">Reference proteome</keyword>
<reference evidence="9 10" key="1">
    <citation type="submission" date="2017-08" db="EMBL/GenBank/DDBJ databases">
        <authorList>
            <person name="de Groot N.N."/>
        </authorList>
    </citation>
    <scope>NUCLEOTIDE SEQUENCE [LARGE SCALE GENOMIC DNA]</scope>
    <source>
        <strain evidence="9 10">JC228</strain>
    </source>
</reference>
<protein>
    <submittedName>
        <fullName evidence="9">S-layer family protein</fullName>
    </submittedName>
</protein>
<dbReference type="OrthoDB" id="9813368at2"/>
<dbReference type="Gene3D" id="3.90.1720.10">
    <property type="entry name" value="endopeptidase domain like (from Nostoc punctiforme)"/>
    <property type="match status" value="1"/>
</dbReference>
<dbReference type="PROSITE" id="PS51272">
    <property type="entry name" value="SLH"/>
    <property type="match status" value="2"/>
</dbReference>
<organism evidence="9 10">
    <name type="scientific">Bacillus oleivorans</name>
    <dbReference type="NCBI Taxonomy" id="1448271"/>
    <lineage>
        <taxon>Bacteria</taxon>
        <taxon>Bacillati</taxon>
        <taxon>Bacillota</taxon>
        <taxon>Bacilli</taxon>
        <taxon>Bacillales</taxon>
        <taxon>Bacillaceae</taxon>
        <taxon>Bacillus</taxon>
    </lineage>
</organism>
<feature type="chain" id="PRO_5013216148" evidence="6">
    <location>
        <begin position="26"/>
        <end position="329"/>
    </location>
</feature>
<dbReference type="InterPro" id="IPR001119">
    <property type="entry name" value="SLH_dom"/>
</dbReference>
<dbReference type="EMBL" id="OAOP01000001">
    <property type="protein sequence ID" value="SNX67337.1"/>
    <property type="molecule type" value="Genomic_DNA"/>
</dbReference>
<evidence type="ECO:0000256" key="5">
    <source>
        <dbReference type="ARBA" id="ARBA00022807"/>
    </source>
</evidence>
<dbReference type="SUPFAM" id="SSF54001">
    <property type="entry name" value="Cysteine proteinases"/>
    <property type="match status" value="1"/>
</dbReference>
<feature type="signal peptide" evidence="6">
    <location>
        <begin position="1"/>
        <end position="25"/>
    </location>
</feature>
<evidence type="ECO:0000256" key="4">
    <source>
        <dbReference type="ARBA" id="ARBA00022801"/>
    </source>
</evidence>
<proteinExistence type="inferred from homology"/>
<gene>
    <name evidence="9" type="ORF">SAMN05877753_101656</name>
</gene>
<evidence type="ECO:0000256" key="1">
    <source>
        <dbReference type="ARBA" id="ARBA00007074"/>
    </source>
</evidence>
<dbReference type="InterPro" id="IPR051202">
    <property type="entry name" value="Peptidase_C40"/>
</dbReference>
<keyword evidence="4" id="KW-0378">Hydrolase</keyword>
<dbReference type="GO" id="GO:0006508">
    <property type="term" value="P:proteolysis"/>
    <property type="evidence" value="ECO:0007669"/>
    <property type="project" value="UniProtKB-KW"/>
</dbReference>
<sequence>MVRRKYILTILTLAIIMLLGMNAQASSGATNEQVVEKAKEFVGVPYRFGGNTPSGFDCSGFIVYVFDQFGIELPRTSAGQFEYGTSVEKSDLQPGDLVFFKNTYKAGISHAGIYVGNNKFISATSSSGVQIVSLSNTYWGPRYAGAKRLSSVTYAGFTDLAADHDAYTAIMTLYKDNIISGFSNNEFKPEDPVTRGQAAAILNRVLGLKATNLNSFKDVNANTNFAKDIAAIKSTGIISGFPDGTFRPNENLTRAQMAVIIDRAFEIESNKVSKASISFNDVGANYWAYNSIIKLSSIDKTSLFTGSKFRANDKATRADFSAAIYSVKY</sequence>
<evidence type="ECO:0000313" key="9">
    <source>
        <dbReference type="EMBL" id="SNX67337.1"/>
    </source>
</evidence>
<keyword evidence="3 6" id="KW-0732">Signal</keyword>
<dbReference type="PROSITE" id="PS51935">
    <property type="entry name" value="NLPC_P60"/>
    <property type="match status" value="1"/>
</dbReference>
<keyword evidence="5" id="KW-0788">Thiol protease</keyword>
<evidence type="ECO:0000256" key="3">
    <source>
        <dbReference type="ARBA" id="ARBA00022729"/>
    </source>
</evidence>
<dbReference type="PANTHER" id="PTHR47053:SF1">
    <property type="entry name" value="MUREIN DD-ENDOPEPTIDASE MEPH-RELATED"/>
    <property type="match status" value="1"/>
</dbReference>
<keyword evidence="2" id="KW-0645">Protease</keyword>
<comment type="similarity">
    <text evidence="1">Belongs to the peptidase C40 family.</text>
</comment>
<dbReference type="InterPro" id="IPR000064">
    <property type="entry name" value="NLP_P60_dom"/>
</dbReference>
<evidence type="ECO:0000259" key="8">
    <source>
        <dbReference type="PROSITE" id="PS51935"/>
    </source>
</evidence>
<evidence type="ECO:0000256" key="6">
    <source>
        <dbReference type="SAM" id="SignalP"/>
    </source>
</evidence>
<feature type="domain" description="SLH" evidence="7">
    <location>
        <begin position="153"/>
        <end position="211"/>
    </location>
</feature>
<dbReference type="Pfam" id="PF00877">
    <property type="entry name" value="NLPC_P60"/>
    <property type="match status" value="1"/>
</dbReference>
<evidence type="ECO:0000313" key="10">
    <source>
        <dbReference type="Proteomes" id="UP000219546"/>
    </source>
</evidence>
<feature type="domain" description="SLH" evidence="7">
    <location>
        <begin position="212"/>
        <end position="275"/>
    </location>
</feature>
<dbReference type="Pfam" id="PF00395">
    <property type="entry name" value="SLH"/>
    <property type="match status" value="2"/>
</dbReference>
<evidence type="ECO:0000259" key="7">
    <source>
        <dbReference type="PROSITE" id="PS51272"/>
    </source>
</evidence>
<dbReference type="Proteomes" id="UP000219546">
    <property type="component" value="Unassembled WGS sequence"/>
</dbReference>
<name>A0A285CIA6_9BACI</name>
<dbReference type="GO" id="GO:0008234">
    <property type="term" value="F:cysteine-type peptidase activity"/>
    <property type="evidence" value="ECO:0007669"/>
    <property type="project" value="UniProtKB-KW"/>
</dbReference>
<dbReference type="PANTHER" id="PTHR47053">
    <property type="entry name" value="MUREIN DD-ENDOPEPTIDASE MEPH-RELATED"/>
    <property type="match status" value="1"/>
</dbReference>
<dbReference type="InterPro" id="IPR038765">
    <property type="entry name" value="Papain-like_cys_pep_sf"/>
</dbReference>